<comment type="similarity">
    <text evidence="2">Belongs to the germin family.</text>
</comment>
<gene>
    <name evidence="8" type="ORF">LTR24_003121</name>
</gene>
<feature type="domain" description="Cupin type-1" evidence="7">
    <location>
        <begin position="54"/>
        <end position="200"/>
    </location>
</feature>
<keyword evidence="4" id="KW-0479">Metal-binding</keyword>
<keyword evidence="5" id="KW-0464">Manganese</keyword>
<proteinExistence type="inferred from homology"/>
<sequence length="232" mass="24401">MLFADVAFLIATTVASVASAAGTGINTNLVQQLKVATTNMDRMNLLPESSDWFFDFTKSDKYTFSPGGVTYADAATFPATIGNGMSMSIINLGPCSMLPPHVHPRATKYAVAVKGTTHTWMITENGAPVIEETLTAGQMTIFPQAAVHSMMNVGCEDAQLICSFNSEDPGSNNLANAFFTMPPNITQTILGAGVDIQTVAGQIPGVGTGSNAGSEQCLKACATKSKFIKKSF</sequence>
<evidence type="ECO:0000259" key="7">
    <source>
        <dbReference type="SMART" id="SM00835"/>
    </source>
</evidence>
<evidence type="ECO:0000313" key="9">
    <source>
        <dbReference type="Proteomes" id="UP001345013"/>
    </source>
</evidence>
<dbReference type="InterPro" id="IPR011051">
    <property type="entry name" value="RmlC_Cupin_sf"/>
</dbReference>
<dbReference type="InterPro" id="IPR014710">
    <property type="entry name" value="RmlC-like_jellyroll"/>
</dbReference>
<evidence type="ECO:0000256" key="3">
    <source>
        <dbReference type="ARBA" id="ARBA00022525"/>
    </source>
</evidence>
<dbReference type="InterPro" id="IPR006045">
    <property type="entry name" value="Cupin_1"/>
</dbReference>
<evidence type="ECO:0000256" key="1">
    <source>
        <dbReference type="ARBA" id="ARBA00004613"/>
    </source>
</evidence>
<evidence type="ECO:0000256" key="2">
    <source>
        <dbReference type="ARBA" id="ARBA00007456"/>
    </source>
</evidence>
<evidence type="ECO:0000256" key="5">
    <source>
        <dbReference type="ARBA" id="ARBA00023211"/>
    </source>
</evidence>
<evidence type="ECO:0000313" key="8">
    <source>
        <dbReference type="EMBL" id="KAK5095409.1"/>
    </source>
</evidence>
<comment type="subcellular location">
    <subcellularLocation>
        <location evidence="1">Secreted</location>
    </subcellularLocation>
</comment>
<dbReference type="EMBL" id="JAVRRG010000028">
    <property type="protein sequence ID" value="KAK5095409.1"/>
    <property type="molecule type" value="Genomic_DNA"/>
</dbReference>
<accession>A0ABR0KFX5</accession>
<feature type="signal peptide" evidence="6">
    <location>
        <begin position="1"/>
        <end position="20"/>
    </location>
</feature>
<evidence type="ECO:0000256" key="4">
    <source>
        <dbReference type="ARBA" id="ARBA00022723"/>
    </source>
</evidence>
<comment type="caution">
    <text evidence="8">The sequence shown here is derived from an EMBL/GenBank/DDBJ whole genome shotgun (WGS) entry which is preliminary data.</text>
</comment>
<evidence type="ECO:0000256" key="6">
    <source>
        <dbReference type="SAM" id="SignalP"/>
    </source>
</evidence>
<dbReference type="InterPro" id="IPR001929">
    <property type="entry name" value="Germin"/>
</dbReference>
<reference evidence="8 9" key="1">
    <citation type="submission" date="2023-08" db="EMBL/GenBank/DDBJ databases">
        <title>Black Yeasts Isolated from many extreme environments.</title>
        <authorList>
            <person name="Coleine C."/>
            <person name="Stajich J.E."/>
            <person name="Selbmann L."/>
        </authorList>
    </citation>
    <scope>NUCLEOTIDE SEQUENCE [LARGE SCALE GENOMIC DNA]</scope>
    <source>
        <strain evidence="8 9">CCFEE 5885</strain>
    </source>
</reference>
<dbReference type="SMART" id="SM00835">
    <property type="entry name" value="Cupin_1"/>
    <property type="match status" value="1"/>
</dbReference>
<dbReference type="SUPFAM" id="SSF51182">
    <property type="entry name" value="RmlC-like cupins"/>
    <property type="match status" value="1"/>
</dbReference>
<dbReference type="Gene3D" id="2.60.120.10">
    <property type="entry name" value="Jelly Rolls"/>
    <property type="match status" value="1"/>
</dbReference>
<dbReference type="PANTHER" id="PTHR31238">
    <property type="entry name" value="GERMIN-LIKE PROTEIN SUBFAMILY 3 MEMBER 3"/>
    <property type="match status" value="1"/>
</dbReference>
<organism evidence="8 9">
    <name type="scientific">Lithohypha guttulata</name>
    <dbReference type="NCBI Taxonomy" id="1690604"/>
    <lineage>
        <taxon>Eukaryota</taxon>
        <taxon>Fungi</taxon>
        <taxon>Dikarya</taxon>
        <taxon>Ascomycota</taxon>
        <taxon>Pezizomycotina</taxon>
        <taxon>Eurotiomycetes</taxon>
        <taxon>Chaetothyriomycetidae</taxon>
        <taxon>Chaetothyriales</taxon>
        <taxon>Trichomeriaceae</taxon>
        <taxon>Lithohypha</taxon>
    </lineage>
</organism>
<protein>
    <recommendedName>
        <fullName evidence="7">Cupin type-1 domain-containing protein</fullName>
    </recommendedName>
</protein>
<feature type="chain" id="PRO_5045045225" description="Cupin type-1 domain-containing protein" evidence="6">
    <location>
        <begin position="21"/>
        <end position="232"/>
    </location>
</feature>
<dbReference type="CDD" id="cd02241">
    <property type="entry name" value="cupin_OxOx"/>
    <property type="match status" value="1"/>
</dbReference>
<dbReference type="Proteomes" id="UP001345013">
    <property type="component" value="Unassembled WGS sequence"/>
</dbReference>
<dbReference type="Pfam" id="PF00190">
    <property type="entry name" value="Cupin_1"/>
    <property type="match status" value="1"/>
</dbReference>
<dbReference type="PRINTS" id="PR00325">
    <property type="entry name" value="GERMIN"/>
</dbReference>
<name>A0ABR0KFX5_9EURO</name>
<keyword evidence="3" id="KW-0964">Secreted</keyword>
<keyword evidence="9" id="KW-1185">Reference proteome</keyword>
<keyword evidence="6" id="KW-0732">Signal</keyword>